<feature type="domain" description="ABC transporter" evidence="7">
    <location>
        <begin position="65"/>
        <end position="138"/>
    </location>
</feature>
<reference evidence="8" key="1">
    <citation type="journal article" date="2023" name="Mol. Biol. Evol.">
        <title>Third-Generation Sequencing Reveals the Adaptive Role of the Epigenome in Three Deep-Sea Polychaetes.</title>
        <authorList>
            <person name="Perez M."/>
            <person name="Aroh O."/>
            <person name="Sun Y."/>
            <person name="Lan Y."/>
            <person name="Juniper S.K."/>
            <person name="Young C.R."/>
            <person name="Angers B."/>
            <person name="Qian P.Y."/>
        </authorList>
    </citation>
    <scope>NUCLEOTIDE SEQUENCE</scope>
    <source>
        <strain evidence="8">P08H-3</strain>
    </source>
</reference>
<keyword evidence="4" id="KW-0812">Transmembrane</keyword>
<comment type="caution">
    <text evidence="8">The sequence shown here is derived from an EMBL/GenBank/DDBJ whole genome shotgun (WGS) entry which is preliminary data.</text>
</comment>
<organism evidence="8 9">
    <name type="scientific">Paralvinella palmiformis</name>
    <dbReference type="NCBI Taxonomy" id="53620"/>
    <lineage>
        <taxon>Eukaryota</taxon>
        <taxon>Metazoa</taxon>
        <taxon>Spiralia</taxon>
        <taxon>Lophotrochozoa</taxon>
        <taxon>Annelida</taxon>
        <taxon>Polychaeta</taxon>
        <taxon>Sedentaria</taxon>
        <taxon>Canalipalpata</taxon>
        <taxon>Terebellida</taxon>
        <taxon>Terebelliformia</taxon>
        <taxon>Alvinellidae</taxon>
        <taxon>Paralvinella</taxon>
    </lineage>
</organism>
<dbReference type="InterPro" id="IPR003439">
    <property type="entry name" value="ABC_transporter-like_ATP-bd"/>
</dbReference>
<dbReference type="AlphaFoldDB" id="A0AAD9J797"/>
<comment type="similarity">
    <text evidence="2">Belongs to the ABC transporter superfamily. ABCG family. Eye pigment precursor importer (TC 3.A.1.204) subfamily.</text>
</comment>
<keyword evidence="3" id="KW-0813">Transport</keyword>
<dbReference type="GO" id="GO:0016887">
    <property type="term" value="F:ATP hydrolysis activity"/>
    <property type="evidence" value="ECO:0007669"/>
    <property type="project" value="InterPro"/>
</dbReference>
<dbReference type="SUPFAM" id="SSF52540">
    <property type="entry name" value="P-loop containing nucleoside triphosphate hydrolases"/>
    <property type="match status" value="1"/>
</dbReference>
<protein>
    <recommendedName>
        <fullName evidence="7">ABC transporter domain-containing protein</fullName>
    </recommendedName>
</protein>
<evidence type="ECO:0000256" key="2">
    <source>
        <dbReference type="ARBA" id="ARBA00005814"/>
    </source>
</evidence>
<dbReference type="GO" id="GO:0042626">
    <property type="term" value="F:ATPase-coupled transmembrane transporter activity"/>
    <property type="evidence" value="ECO:0007669"/>
    <property type="project" value="TreeGrafter"/>
</dbReference>
<evidence type="ECO:0000256" key="3">
    <source>
        <dbReference type="ARBA" id="ARBA00022448"/>
    </source>
</evidence>
<dbReference type="Gene3D" id="3.40.50.300">
    <property type="entry name" value="P-loop containing nucleotide triphosphate hydrolases"/>
    <property type="match status" value="2"/>
</dbReference>
<dbReference type="GO" id="GO:0005886">
    <property type="term" value="C:plasma membrane"/>
    <property type="evidence" value="ECO:0007669"/>
    <property type="project" value="TreeGrafter"/>
</dbReference>
<dbReference type="Pfam" id="PF00005">
    <property type="entry name" value="ABC_tran"/>
    <property type="match status" value="1"/>
</dbReference>
<dbReference type="InterPro" id="IPR050352">
    <property type="entry name" value="ABCG_transporters"/>
</dbReference>
<name>A0AAD9J797_9ANNE</name>
<dbReference type="GO" id="GO:0005524">
    <property type="term" value="F:ATP binding"/>
    <property type="evidence" value="ECO:0007669"/>
    <property type="project" value="InterPro"/>
</dbReference>
<evidence type="ECO:0000256" key="1">
    <source>
        <dbReference type="ARBA" id="ARBA00004141"/>
    </source>
</evidence>
<evidence type="ECO:0000313" key="8">
    <source>
        <dbReference type="EMBL" id="KAK2147165.1"/>
    </source>
</evidence>
<comment type="subcellular location">
    <subcellularLocation>
        <location evidence="1">Membrane</location>
        <topology evidence="1">Multi-pass membrane protein</topology>
    </subcellularLocation>
</comment>
<evidence type="ECO:0000256" key="6">
    <source>
        <dbReference type="ARBA" id="ARBA00023136"/>
    </source>
</evidence>
<evidence type="ECO:0000313" key="9">
    <source>
        <dbReference type="Proteomes" id="UP001208570"/>
    </source>
</evidence>
<keyword evidence="6" id="KW-0472">Membrane</keyword>
<evidence type="ECO:0000256" key="4">
    <source>
        <dbReference type="ARBA" id="ARBA00022692"/>
    </source>
</evidence>
<accession>A0AAD9J797</accession>
<evidence type="ECO:0000256" key="5">
    <source>
        <dbReference type="ARBA" id="ARBA00022989"/>
    </source>
</evidence>
<gene>
    <name evidence="8" type="ORF">LSH36_566g01069</name>
</gene>
<dbReference type="EMBL" id="JAODUP010000566">
    <property type="protein sequence ID" value="KAK2147165.1"/>
    <property type="molecule type" value="Genomic_DNA"/>
</dbReference>
<dbReference type="Proteomes" id="UP001208570">
    <property type="component" value="Unassembled WGS sequence"/>
</dbReference>
<evidence type="ECO:0000259" key="7">
    <source>
        <dbReference type="Pfam" id="PF00005"/>
    </source>
</evidence>
<dbReference type="PANTHER" id="PTHR48041:SF139">
    <property type="entry name" value="PROTEIN SCARLET"/>
    <property type="match status" value="1"/>
</dbReference>
<proteinExistence type="inferred from homology"/>
<keyword evidence="9" id="KW-1185">Reference proteome</keyword>
<dbReference type="PANTHER" id="PTHR48041">
    <property type="entry name" value="ABC TRANSPORTER G FAMILY MEMBER 28"/>
    <property type="match status" value="1"/>
</dbReference>
<dbReference type="InterPro" id="IPR027417">
    <property type="entry name" value="P-loop_NTPase"/>
</dbReference>
<sequence>MDQKLWSSYRYENLAQKKQPTVKHQYIFNESESEFSDLEDAYSEPKTLSWINLTAKTKAGDSKCGSGKTTLLNCLTKRNLGSLKVKGSVLVNGQEIGEDINRISGYVQQDNAFLGTLTVREHLWFNQLTNPVIMFCDEPTSGLDTFMAYSVVETLQNLATKGHTIIITIHQPSSPIFALFDQLGFECPPNYNPAEFFMDTLAIIPREEKESITKVTVRMMQFCSFLYDAAPQRCTLAT</sequence>
<keyword evidence="5" id="KW-1133">Transmembrane helix</keyword>